<dbReference type="AlphaFoldDB" id="A0A424Z1F8"/>
<evidence type="ECO:0008006" key="5">
    <source>
        <dbReference type="Google" id="ProtNLM"/>
    </source>
</evidence>
<dbReference type="EMBL" id="CP031611">
    <property type="protein sequence ID" value="AXP09368.1"/>
    <property type="molecule type" value="Genomic_DNA"/>
</dbReference>
<dbReference type="Proteomes" id="UP000093205">
    <property type="component" value="Chromosome"/>
</dbReference>
<dbReference type="STRING" id="1813019.A2J15_04265"/>
<evidence type="ECO:0000313" key="2">
    <source>
        <dbReference type="EMBL" id="RQD87986.1"/>
    </source>
</evidence>
<dbReference type="GeneID" id="44005244"/>
<evidence type="ECO:0000313" key="4">
    <source>
        <dbReference type="Proteomes" id="UP000286095"/>
    </source>
</evidence>
<keyword evidence="3" id="KW-1185">Reference proteome</keyword>
<gene>
    <name evidence="1" type="ORF">A2J15_006845</name>
    <name evidence="2" type="ORF">DZD40_02530</name>
</gene>
<name>A0A424Z1F8_9BACT</name>
<evidence type="ECO:0000313" key="1">
    <source>
        <dbReference type="EMBL" id="AXP09368.1"/>
    </source>
</evidence>
<protein>
    <recommendedName>
        <fullName evidence="5">NADH dehydrogenase</fullName>
    </recommendedName>
</protein>
<organism evidence="2 4">
    <name type="scientific">Campylobacter hepaticus</name>
    <dbReference type="NCBI Taxonomy" id="1813019"/>
    <lineage>
        <taxon>Bacteria</taxon>
        <taxon>Pseudomonadati</taxon>
        <taxon>Campylobacterota</taxon>
        <taxon>Epsilonproteobacteria</taxon>
        <taxon>Campylobacterales</taxon>
        <taxon>Campylobacteraceae</taxon>
        <taxon>Campylobacter</taxon>
    </lineage>
</organism>
<dbReference type="OrthoDB" id="5360624at2"/>
<proteinExistence type="predicted"/>
<accession>A0A424Z1F8</accession>
<sequence>MIYDNALCFLDMPSLQNPNLCQKIGFNSINISCLEDKVLKSRFYKCEIASLSFVLALFCKLSDEKIFKDLDEGYLSAESCFGEEEACEILQFLKTAKYLIIDENIKFYKDNENIKYFLNFLSQKYQVKILDSKEKECDFQKAKLHPLKELDNYDGLILFKVNMEDSNLHCSKQFLQIAKCQNGSKVEVLAKNFSFKTTLCLDENLQGTIGFFNCDNDFAFTPIRIKEVK</sequence>
<dbReference type="Proteomes" id="UP000286095">
    <property type="component" value="Unassembled WGS sequence"/>
</dbReference>
<dbReference type="RefSeq" id="WP_066778899.1">
    <property type="nucleotide sequence ID" value="NZ_CBCSFE010000007.1"/>
</dbReference>
<reference evidence="3 4" key="1">
    <citation type="submission" date="2018-08" db="EMBL/GenBank/DDBJ databases">
        <title>Survival mechanisms of Campylobacter hepaticus identified by genomic analysis and comparative transcriptomic analysis of in vivo and in vitro derived bacteria.</title>
        <authorList>
            <person name="Van T.T.H."/>
            <person name="Moore R.J."/>
        </authorList>
    </citation>
    <scope>NUCLEOTIDE SEQUENCE [LARGE SCALE GENOMIC DNA]</scope>
    <source>
        <strain evidence="2 4">54L</strain>
        <strain evidence="1 3">HV10</strain>
    </source>
</reference>
<dbReference type="KEGG" id="chw:A2J15_006845"/>
<dbReference type="EMBL" id="QURW01000005">
    <property type="protein sequence ID" value="RQD87986.1"/>
    <property type="molecule type" value="Genomic_DNA"/>
</dbReference>
<evidence type="ECO:0000313" key="3">
    <source>
        <dbReference type="Proteomes" id="UP000093205"/>
    </source>
</evidence>